<proteinExistence type="predicted"/>
<evidence type="ECO:0000313" key="1">
    <source>
        <dbReference type="EMBL" id="KAI7983040.1"/>
    </source>
</evidence>
<accession>A0ACC0F3A8</accession>
<comment type="caution">
    <text evidence="1">The sequence shown here is derived from an EMBL/GenBank/DDBJ whole genome shotgun (WGS) entry which is preliminary data.</text>
</comment>
<dbReference type="EMBL" id="CM045768">
    <property type="protein sequence ID" value="KAI7983040.1"/>
    <property type="molecule type" value="Genomic_DNA"/>
</dbReference>
<reference evidence="1 2" key="1">
    <citation type="journal article" date="2022" name="Plant J.">
        <title>Chromosome-level genome of Camellia lanceoleosa provides a valuable resource for understanding genome evolution and self-incompatibility.</title>
        <authorList>
            <person name="Gong W."/>
            <person name="Xiao S."/>
            <person name="Wang L."/>
            <person name="Liao Z."/>
            <person name="Chang Y."/>
            <person name="Mo W."/>
            <person name="Hu G."/>
            <person name="Li W."/>
            <person name="Zhao G."/>
            <person name="Zhu H."/>
            <person name="Hu X."/>
            <person name="Ji K."/>
            <person name="Xiang X."/>
            <person name="Song Q."/>
            <person name="Yuan D."/>
            <person name="Jin S."/>
            <person name="Zhang L."/>
        </authorList>
    </citation>
    <scope>NUCLEOTIDE SEQUENCE [LARGE SCALE GENOMIC DNA]</scope>
    <source>
        <strain evidence="1">SQ_2022a</strain>
    </source>
</reference>
<sequence>MSIRRGMVEGGVIDDLAKNSNTRRFETGSTAQQFDGETVSSLLFGLEKISNRTLSLFPHPCSFTAPPSSNRTNRPRPTPIAVSPEIEVEPRRKAFNYTFRLHEGKANRKAFKVNSELDKRQKQYATDHTQVTEALAHAGLESCNLIVSIDYTKSNEWTGARSFNRRGLHYIGSALNPYEQAISIIGKTLVGFDEDNLIPCYGFGDVLCVSILATSTHDQDVFRFYPDDRFCNGFEEVLSQYREIVPHLRLAVTSFGRIIEMAMTIVEKSGGQYHVTRSVDTEHGHKLPLSIILVGVGDGPWDMAREFDDNIPARAFDNFQVRNVLERVPLPPPVYSAPSFSSAKSSCSSNFHRDLRFGHTRPQT</sequence>
<name>A0ACC0F3A8_9ERIC</name>
<feature type="non-terminal residue" evidence="1">
    <location>
        <position position="364"/>
    </location>
</feature>
<keyword evidence="2" id="KW-1185">Reference proteome</keyword>
<gene>
    <name evidence="1" type="ORF">LOK49_LG15G00001</name>
</gene>
<dbReference type="Proteomes" id="UP001060215">
    <property type="component" value="Chromosome 11"/>
</dbReference>
<protein>
    <submittedName>
        <fullName evidence="1">E3 ubiquitin-protein ligase RGLG2</fullName>
    </submittedName>
</protein>
<evidence type="ECO:0000313" key="2">
    <source>
        <dbReference type="Proteomes" id="UP001060215"/>
    </source>
</evidence>
<organism evidence="1 2">
    <name type="scientific">Camellia lanceoleosa</name>
    <dbReference type="NCBI Taxonomy" id="1840588"/>
    <lineage>
        <taxon>Eukaryota</taxon>
        <taxon>Viridiplantae</taxon>
        <taxon>Streptophyta</taxon>
        <taxon>Embryophyta</taxon>
        <taxon>Tracheophyta</taxon>
        <taxon>Spermatophyta</taxon>
        <taxon>Magnoliopsida</taxon>
        <taxon>eudicotyledons</taxon>
        <taxon>Gunneridae</taxon>
        <taxon>Pentapetalae</taxon>
        <taxon>asterids</taxon>
        <taxon>Ericales</taxon>
        <taxon>Theaceae</taxon>
        <taxon>Camellia</taxon>
    </lineage>
</organism>